<reference evidence="2" key="1">
    <citation type="submission" date="2020-07" db="EMBL/GenBank/DDBJ databases">
        <title>Huge and variable diversity of episymbiotic CPR bacteria and DPANN archaea in groundwater ecosystems.</title>
        <authorList>
            <person name="He C.Y."/>
            <person name="Keren R."/>
            <person name="Whittaker M."/>
            <person name="Farag I.F."/>
            <person name="Doudna J."/>
            <person name="Cate J.H.D."/>
            <person name="Banfield J.F."/>
        </authorList>
    </citation>
    <scope>NUCLEOTIDE SEQUENCE</scope>
    <source>
        <strain evidence="2">NC_groundwater_1370_Ag_S-0.2um_69_93</strain>
    </source>
</reference>
<dbReference type="GO" id="GO:0071949">
    <property type="term" value="F:FAD binding"/>
    <property type="evidence" value="ECO:0007669"/>
    <property type="project" value="InterPro"/>
</dbReference>
<accession>A0A932ZSK8</accession>
<feature type="domain" description="FAD-binding" evidence="1">
    <location>
        <begin position="5"/>
        <end position="312"/>
    </location>
</feature>
<evidence type="ECO:0000313" key="2">
    <source>
        <dbReference type="EMBL" id="MBI4251322.1"/>
    </source>
</evidence>
<dbReference type="InterPro" id="IPR011777">
    <property type="entry name" value="Geranylgeranyl_Rdtase_fam"/>
</dbReference>
<proteinExistence type="predicted"/>
<dbReference type="GO" id="GO:0016628">
    <property type="term" value="F:oxidoreductase activity, acting on the CH-CH group of donors, NAD or NADP as acceptor"/>
    <property type="evidence" value="ECO:0007669"/>
    <property type="project" value="InterPro"/>
</dbReference>
<dbReference type="AlphaFoldDB" id="A0A932ZSK8"/>
<name>A0A932ZSK8_UNCTE</name>
<gene>
    <name evidence="2" type="ORF">HY618_02595</name>
</gene>
<dbReference type="SUPFAM" id="SSF51905">
    <property type="entry name" value="FAD/NAD(P)-binding domain"/>
    <property type="match status" value="1"/>
</dbReference>
<dbReference type="Proteomes" id="UP000752292">
    <property type="component" value="Unassembled WGS sequence"/>
</dbReference>
<evidence type="ECO:0000259" key="1">
    <source>
        <dbReference type="Pfam" id="PF01494"/>
    </source>
</evidence>
<dbReference type="Pfam" id="PF01494">
    <property type="entry name" value="FAD_binding_3"/>
    <property type="match status" value="1"/>
</dbReference>
<dbReference type="InterPro" id="IPR050407">
    <property type="entry name" value="Geranylgeranyl_reductase"/>
</dbReference>
<dbReference type="NCBIfam" id="TIGR02032">
    <property type="entry name" value="GG-red-SF"/>
    <property type="match status" value="1"/>
</dbReference>
<dbReference type="InterPro" id="IPR036188">
    <property type="entry name" value="FAD/NAD-bd_sf"/>
</dbReference>
<protein>
    <submittedName>
        <fullName evidence="2">NAD(P)/FAD-dependent oxidoreductase</fullName>
    </submittedName>
</protein>
<dbReference type="PANTHER" id="PTHR42685">
    <property type="entry name" value="GERANYLGERANYL DIPHOSPHATE REDUCTASE"/>
    <property type="match status" value="1"/>
</dbReference>
<organism evidence="2 3">
    <name type="scientific">Tectimicrobiota bacterium</name>
    <dbReference type="NCBI Taxonomy" id="2528274"/>
    <lineage>
        <taxon>Bacteria</taxon>
        <taxon>Pseudomonadati</taxon>
        <taxon>Nitrospinota/Tectimicrobiota group</taxon>
        <taxon>Candidatus Tectimicrobiota</taxon>
    </lineage>
</organism>
<dbReference type="PANTHER" id="PTHR42685:SF22">
    <property type="entry name" value="CONDITIONED MEDIUM FACTOR RECEPTOR 1"/>
    <property type="match status" value="1"/>
</dbReference>
<comment type="caution">
    <text evidence="2">The sequence shown here is derived from an EMBL/GenBank/DDBJ whole genome shotgun (WGS) entry which is preliminary data.</text>
</comment>
<dbReference type="EMBL" id="JACQRX010000116">
    <property type="protein sequence ID" value="MBI4251322.1"/>
    <property type="molecule type" value="Genomic_DNA"/>
</dbReference>
<dbReference type="InterPro" id="IPR002938">
    <property type="entry name" value="FAD-bd"/>
</dbReference>
<dbReference type="Gene3D" id="3.50.50.60">
    <property type="entry name" value="FAD/NAD(P)-binding domain"/>
    <property type="match status" value="1"/>
</dbReference>
<evidence type="ECO:0000313" key="3">
    <source>
        <dbReference type="Proteomes" id="UP000752292"/>
    </source>
</evidence>
<sequence>MSAWEAVVVGGGPGGSTAAWRLARAGRRVLLLDAARFPRVKLCAGWVTKRVMADLELDPASYPHTLQPFEAVYVGYDGTLAETRWEEPASYGIIRKEFDTFLLRRAEAAGACVREGVRVRAVEAGSEGVRIETGEEAFEAQVAIGAGGHTCPVARALGGVSENESVVLTQESETFVGEERLRAVAPHYGLPELFAEPDFKGYAWYFTKGGFLNIGVGCVGKRPGVHERRDVLLTRLRRTGRLPGGVELTPFKGHAYSVRRCDVRRVAGERFVLVGDSAGLARDFSGEGIGPAVRSACLAAEAVADWLAGRASLAAYAQRIEALYGSGGKGWAGRMAGLLPEGVVRAVAKAICGNAWLRRRLVLEGAFGIG</sequence>